<proteinExistence type="inferred from homology"/>
<reference evidence="4" key="1">
    <citation type="submission" date="2023-04" db="EMBL/GenBank/DDBJ databases">
        <title>Genome Encyclopedia of Bacteria and Archaea VI: Functional Genomics of Type Strains.</title>
        <authorList>
            <person name="Whitman W."/>
        </authorList>
    </citation>
    <scope>NUCLEOTIDE SEQUENCE</scope>
    <source>
        <strain evidence="4">Enz.4-51</strain>
    </source>
</reference>
<keyword evidence="1 4" id="KW-0413">Isomerase</keyword>
<evidence type="ECO:0000256" key="2">
    <source>
        <dbReference type="PIRSR" id="PIRSR006386-1"/>
    </source>
</evidence>
<dbReference type="InterPro" id="IPR014440">
    <property type="entry name" value="HCCAis_GSTk"/>
</dbReference>
<dbReference type="InterPro" id="IPR044087">
    <property type="entry name" value="NahD-like"/>
</dbReference>
<comment type="similarity">
    <text evidence="1">Belongs to the GST superfamily. NadH family.</text>
</comment>
<comment type="catalytic activity">
    <reaction evidence="1">
        <text>2-hydroxychromene-2-carboxylate = (3E)-4-(2-hydroxyphenyl)-2-oxobut-3-enoate</text>
        <dbReference type="Rhea" id="RHEA:27401"/>
        <dbReference type="ChEBI" id="CHEBI:59350"/>
        <dbReference type="ChEBI" id="CHEBI:59353"/>
        <dbReference type="EC" id="5.99.1.4"/>
    </reaction>
</comment>
<organism evidence="4 5">
    <name type="scientific">Polynucleobacter sphagniphilus</name>
    <dbReference type="NCBI Taxonomy" id="1743169"/>
    <lineage>
        <taxon>Bacteria</taxon>
        <taxon>Pseudomonadati</taxon>
        <taxon>Pseudomonadota</taxon>
        <taxon>Betaproteobacteria</taxon>
        <taxon>Burkholderiales</taxon>
        <taxon>Burkholderiaceae</taxon>
        <taxon>Polynucleobacter</taxon>
    </lineage>
</organism>
<dbReference type="GO" id="GO:0006749">
    <property type="term" value="P:glutathione metabolic process"/>
    <property type="evidence" value="ECO:0007669"/>
    <property type="project" value="TreeGrafter"/>
</dbReference>
<dbReference type="PIRSF" id="PIRSF006386">
    <property type="entry name" value="HCCAis_GSTk"/>
    <property type="match status" value="1"/>
</dbReference>
<dbReference type="EC" id="5.99.1.4" evidence="1"/>
<dbReference type="SUPFAM" id="SSF52833">
    <property type="entry name" value="Thioredoxin-like"/>
    <property type="match status" value="1"/>
</dbReference>
<name>A0AA43M8T3_9BURK</name>
<gene>
    <name evidence="4" type="ORF">M2127_001073</name>
</gene>
<dbReference type="PANTHER" id="PTHR42943:SF13">
    <property type="entry name" value="GLUTATHIONE S-TRANSFERASE KAPPA-RELATED"/>
    <property type="match status" value="1"/>
</dbReference>
<dbReference type="RefSeq" id="WP_076023198.1">
    <property type="nucleotide sequence ID" value="NZ_JAQFIK010000001.1"/>
</dbReference>
<dbReference type="GO" id="GO:0004364">
    <property type="term" value="F:glutathione transferase activity"/>
    <property type="evidence" value="ECO:0007669"/>
    <property type="project" value="TreeGrafter"/>
</dbReference>
<evidence type="ECO:0000259" key="3">
    <source>
        <dbReference type="Pfam" id="PF01323"/>
    </source>
</evidence>
<dbReference type="PANTHER" id="PTHR42943">
    <property type="entry name" value="GLUTATHIONE S-TRANSFERASE KAPPA"/>
    <property type="match status" value="1"/>
</dbReference>
<dbReference type="InterPro" id="IPR051924">
    <property type="entry name" value="GST_Kappa/NadH"/>
</dbReference>
<comment type="caution">
    <text evidence="4">The sequence shown here is derived from an EMBL/GenBank/DDBJ whole genome shotgun (WGS) entry which is preliminary data.</text>
</comment>
<keyword evidence="5" id="KW-1185">Reference proteome</keyword>
<accession>A0AA43M8T3</accession>
<dbReference type="AlphaFoldDB" id="A0AA43M8T3"/>
<dbReference type="CDD" id="cd03022">
    <property type="entry name" value="DsbA_HCCA_Iso"/>
    <property type="match status" value="1"/>
</dbReference>
<dbReference type="GeneID" id="83595476"/>
<dbReference type="EMBL" id="JARXYA010000004">
    <property type="protein sequence ID" value="MDH6503780.1"/>
    <property type="molecule type" value="Genomic_DNA"/>
</dbReference>
<dbReference type="InterPro" id="IPR001853">
    <property type="entry name" value="DSBA-like_thioredoxin_dom"/>
</dbReference>
<evidence type="ECO:0000313" key="5">
    <source>
        <dbReference type="Proteomes" id="UP001161160"/>
    </source>
</evidence>
<evidence type="ECO:0000256" key="1">
    <source>
        <dbReference type="PIRNR" id="PIRNR006386"/>
    </source>
</evidence>
<dbReference type="Proteomes" id="UP001161160">
    <property type="component" value="Unassembled WGS sequence"/>
</dbReference>
<feature type="active site" description="Nucleophile" evidence="2">
    <location>
        <position position="15"/>
    </location>
</feature>
<dbReference type="GO" id="GO:0018845">
    <property type="term" value="F:2-hydroxychromene-2-carboxylate isomerase activity"/>
    <property type="evidence" value="ECO:0007669"/>
    <property type="project" value="UniProtKB-UniRule"/>
</dbReference>
<dbReference type="GO" id="GO:0004602">
    <property type="term" value="F:glutathione peroxidase activity"/>
    <property type="evidence" value="ECO:0007669"/>
    <property type="project" value="TreeGrafter"/>
</dbReference>
<feature type="domain" description="DSBA-like thioredoxin" evidence="3">
    <location>
        <begin position="6"/>
        <end position="198"/>
    </location>
</feature>
<evidence type="ECO:0000313" key="4">
    <source>
        <dbReference type="EMBL" id="MDH6503780.1"/>
    </source>
</evidence>
<dbReference type="Pfam" id="PF01323">
    <property type="entry name" value="DSBA"/>
    <property type="match status" value="1"/>
</dbReference>
<dbReference type="InterPro" id="IPR036249">
    <property type="entry name" value="Thioredoxin-like_sf"/>
</dbReference>
<protein>
    <recommendedName>
        <fullName evidence="1">2-hydroxychromene-2-carboxylate isomerase</fullName>
        <ecNumber evidence="1">5.99.1.4</ecNumber>
    </recommendedName>
</protein>
<sequence length="211" mass="23932">MSKKKVVDFYFSFVSLYTYIGYEAFQDLAQRLDLEVNYKPIDLHAIFTASGGLPVSKRPPQRQSYRLVEMQRWALIRNIPLVLKPKYHPCSAEIGHRMLLAAIANQQDIKDFVGNALKVLWVDDLNLADPDVMIAVANRSGLDGPALYEQNKAESITEKLNALTQEGLEKQVFGTPFFIYEGEPFWGQDRLEMLEDLIASGRQPIPSPIIT</sequence>
<dbReference type="Gene3D" id="3.40.30.10">
    <property type="entry name" value="Glutaredoxin"/>
    <property type="match status" value="1"/>
</dbReference>
<dbReference type="GO" id="GO:1901170">
    <property type="term" value="P:naphthalene catabolic process"/>
    <property type="evidence" value="ECO:0007669"/>
    <property type="project" value="InterPro"/>
</dbReference>